<accession>A0ACC5Y4I6</accession>
<name>A0ACC5Y4I6_9TELE</name>
<evidence type="ECO:0000313" key="2">
    <source>
        <dbReference type="Proteomes" id="UP000830395"/>
    </source>
</evidence>
<dbReference type="Proteomes" id="UP000830395">
    <property type="component" value="Chromosome 3"/>
</dbReference>
<sequence>MQPLRDAELGAFTFFASPLPHDVCGSNGLPLTPNSIKILGRFQILKTITHPRLCQYIDISRGKHERLVVVAEHYERSLKDLLKQDKPISSEQVLQIAYEVLEGLAFINRHGLVHRALGPHNVLLDCEGKVKLAKFGLYYMTDHGADVDFPIGYPSYLAPEVIAQGVFQSTDPSLSEVPLPSGPKTDVWSLGMLLFELCAGRQVLQNIEISERLKFIITLGCMDDIVTVLAEEHGCLDVIKELPDNVLLLLRKCLTFLPSKRATPAELLEDAVFESISCLYAPYESPVSLFSSSLRCAHLQLPDDITELCKVDGEDYLTERSVDEVYHLWCLAGGDLEKELTNKGIIQSKPPVCTLPNFILEDGETFGQGRDRSFLLDDTTVTLSLGQLKNRLKDVAGEAFYPLLEDE</sequence>
<evidence type="ECO:0000313" key="1">
    <source>
        <dbReference type="EMBL" id="MCJ8730252.1"/>
    </source>
</evidence>
<comment type="caution">
    <text evidence="1">The sequence shown here is derived from an EMBL/GenBank/DDBJ whole genome shotgun (WGS) entry which is preliminary data.</text>
</comment>
<dbReference type="EMBL" id="CM040977">
    <property type="protein sequence ID" value="MCJ8730252.1"/>
    <property type="molecule type" value="Genomic_DNA"/>
</dbReference>
<protein>
    <submittedName>
        <fullName evidence="1">Uncharacterized protein</fullName>
    </submittedName>
</protein>
<keyword evidence="2" id="KW-1185">Reference proteome</keyword>
<reference evidence="1" key="1">
    <citation type="submission" date="2020-02" db="EMBL/GenBank/DDBJ databases">
        <title>Genome sequencing of the panga catfish, Pangasius djambal.</title>
        <authorList>
            <person name="Wen M."/>
            <person name="Zahm M."/>
            <person name="Roques C."/>
            <person name="Cabau C."/>
            <person name="Klopp C."/>
            <person name="Donnadieu C."/>
            <person name="Jouanno E."/>
            <person name="Avarre J.-C."/>
            <person name="Campet M."/>
            <person name="Ha T."/>
            <person name="Dugue R."/>
            <person name="Lampietro C."/>
            <person name="Louis A."/>
            <person name="Herpin A."/>
            <person name="Echchiki A."/>
            <person name="Berthelot C."/>
            <person name="Parey E."/>
            <person name="Roest-Crollius H."/>
            <person name="Braasch I."/>
            <person name="Postlethwait J.H."/>
            <person name="Bobe J."/>
            <person name="Montfort J."/>
            <person name="Bouchez O."/>
            <person name="Begum T."/>
            <person name="Schartl M."/>
            <person name="Gustiano R."/>
            <person name="Guiguen Y."/>
        </authorList>
    </citation>
    <scope>NUCLEOTIDE SEQUENCE</scope>
    <source>
        <strain evidence="1">Pdj_M5554</strain>
    </source>
</reference>
<gene>
    <name evidence="1" type="ORF">PDJAM_G00182240</name>
</gene>
<organism evidence="1 2">
    <name type="scientific">Pangasius djambal</name>
    <dbReference type="NCBI Taxonomy" id="1691987"/>
    <lineage>
        <taxon>Eukaryota</taxon>
        <taxon>Metazoa</taxon>
        <taxon>Chordata</taxon>
        <taxon>Craniata</taxon>
        <taxon>Vertebrata</taxon>
        <taxon>Euteleostomi</taxon>
        <taxon>Actinopterygii</taxon>
        <taxon>Neopterygii</taxon>
        <taxon>Teleostei</taxon>
        <taxon>Ostariophysi</taxon>
        <taxon>Siluriformes</taxon>
        <taxon>Pangasiidae</taxon>
        <taxon>Pangasius</taxon>
    </lineage>
</organism>
<proteinExistence type="predicted"/>